<evidence type="ECO:0000256" key="3">
    <source>
        <dbReference type="ARBA" id="ARBA00007661"/>
    </source>
</evidence>
<comment type="similarity">
    <text evidence="3 12">Belongs to the HMG-CoA reductase family.</text>
</comment>
<dbReference type="PROSITE" id="PS00066">
    <property type="entry name" value="HMG_COA_REDUCTASE_1"/>
    <property type="match status" value="1"/>
</dbReference>
<accession>A0AAN8UJW0</accession>
<dbReference type="Gene3D" id="1.10.3270.10">
    <property type="entry name" value="HMGR, N-terminal domain"/>
    <property type="match status" value="1"/>
</dbReference>
<evidence type="ECO:0000256" key="4">
    <source>
        <dbReference type="ARBA" id="ARBA00022692"/>
    </source>
</evidence>
<evidence type="ECO:0000256" key="6">
    <source>
        <dbReference type="ARBA" id="ARBA00022857"/>
    </source>
</evidence>
<gene>
    <name evidence="13" type="ORF">RJ641_019711</name>
</gene>
<dbReference type="GO" id="GO:0004420">
    <property type="term" value="F:hydroxymethylglutaryl-CoA reductase (NADPH) activity"/>
    <property type="evidence" value="ECO:0007669"/>
    <property type="project" value="UniProtKB-EC"/>
</dbReference>
<keyword evidence="14" id="KW-1185">Reference proteome</keyword>
<reference evidence="13 14" key="1">
    <citation type="submission" date="2023-12" db="EMBL/GenBank/DDBJ databases">
        <title>A high-quality genome assembly for Dillenia turbinata (Dilleniales).</title>
        <authorList>
            <person name="Chanderbali A."/>
        </authorList>
    </citation>
    <scope>NUCLEOTIDE SEQUENCE [LARGE SCALE GENOMIC DNA]</scope>
    <source>
        <strain evidence="13">LSX21</strain>
        <tissue evidence="13">Leaf</tissue>
    </source>
</reference>
<dbReference type="PROSITE" id="PS50065">
    <property type="entry name" value="HMG_COA_REDUCTASE_4"/>
    <property type="match status" value="1"/>
</dbReference>
<dbReference type="GO" id="GO:0015936">
    <property type="term" value="P:coenzyme A metabolic process"/>
    <property type="evidence" value="ECO:0007669"/>
    <property type="project" value="InterPro"/>
</dbReference>
<dbReference type="Proteomes" id="UP001370490">
    <property type="component" value="Unassembled WGS sequence"/>
</dbReference>
<feature type="transmembrane region" description="Helical" evidence="12">
    <location>
        <begin position="89"/>
        <end position="108"/>
    </location>
</feature>
<feature type="transmembrane region" description="Helical" evidence="12">
    <location>
        <begin position="47"/>
        <end position="68"/>
    </location>
</feature>
<dbReference type="Gene3D" id="3.30.70.420">
    <property type="entry name" value="Hydroxymethylglutaryl-CoA reductase, class I/II, NAD/NADP-binding domain"/>
    <property type="match status" value="1"/>
</dbReference>
<comment type="catalytic activity">
    <reaction evidence="12">
        <text>(R)-mevalonate + 2 NADP(+) + CoA = (3S)-3-hydroxy-3-methylglutaryl-CoA + 2 NADPH + 2 H(+)</text>
        <dbReference type="Rhea" id="RHEA:15989"/>
        <dbReference type="ChEBI" id="CHEBI:15378"/>
        <dbReference type="ChEBI" id="CHEBI:36464"/>
        <dbReference type="ChEBI" id="CHEBI:43074"/>
        <dbReference type="ChEBI" id="CHEBI:57287"/>
        <dbReference type="ChEBI" id="CHEBI:57783"/>
        <dbReference type="ChEBI" id="CHEBI:58349"/>
        <dbReference type="EC" id="1.1.1.34"/>
    </reaction>
</comment>
<evidence type="ECO:0000313" key="13">
    <source>
        <dbReference type="EMBL" id="KAK6916850.1"/>
    </source>
</evidence>
<dbReference type="FunFam" id="3.90.770.10:FF:000001">
    <property type="entry name" value="3-hydroxy-3-methylglutaryl coenzyme A reductase"/>
    <property type="match status" value="1"/>
</dbReference>
<dbReference type="SUPFAM" id="SSF56542">
    <property type="entry name" value="Substrate-binding domain of HMG-CoA reductase"/>
    <property type="match status" value="1"/>
</dbReference>
<dbReference type="GO" id="GO:0016126">
    <property type="term" value="P:sterol biosynthetic process"/>
    <property type="evidence" value="ECO:0007669"/>
    <property type="project" value="TreeGrafter"/>
</dbReference>
<keyword evidence="9 12" id="KW-0472">Membrane</keyword>
<evidence type="ECO:0000256" key="9">
    <source>
        <dbReference type="ARBA" id="ARBA00023136"/>
    </source>
</evidence>
<dbReference type="InterPro" id="IPR023074">
    <property type="entry name" value="HMG_CoA_Rdtase_cat_sf"/>
</dbReference>
<dbReference type="FunFam" id="3.30.70.420:FF:000001">
    <property type="entry name" value="3-hydroxy-3-methylglutaryl coenzyme A reductase"/>
    <property type="match status" value="1"/>
</dbReference>
<comment type="pathway">
    <text evidence="2 12">Metabolic intermediate biosynthesis; (R)-mevalonate biosynthesis; (R)-mevalonate from acetyl-CoA: step 3/3.</text>
</comment>
<dbReference type="PRINTS" id="PR00071">
    <property type="entry name" value="HMGCOARDTASE"/>
</dbReference>
<evidence type="ECO:0000256" key="12">
    <source>
        <dbReference type="RuleBase" id="RU361219"/>
    </source>
</evidence>
<keyword evidence="7 12" id="KW-1133">Transmembrane helix</keyword>
<evidence type="ECO:0000256" key="8">
    <source>
        <dbReference type="ARBA" id="ARBA00023002"/>
    </source>
</evidence>
<dbReference type="InterPro" id="IPR023282">
    <property type="entry name" value="HMG_CoA_Rdtase_N"/>
</dbReference>
<dbReference type="InterPro" id="IPR009023">
    <property type="entry name" value="HMG_CoA_Rdtase_NAD(P)-bd_sf"/>
</dbReference>
<dbReference type="GO" id="GO:0005789">
    <property type="term" value="C:endoplasmic reticulum membrane"/>
    <property type="evidence" value="ECO:0007669"/>
    <property type="project" value="UniProtKB-SubCell"/>
</dbReference>
<comment type="caution">
    <text evidence="13">The sequence shown here is derived from an EMBL/GenBank/DDBJ whole genome shotgun (WGS) entry which is preliminary data.</text>
</comment>
<dbReference type="EC" id="1.1.1.34" evidence="12"/>
<keyword evidence="5 12" id="KW-0256">Endoplasmic reticulum</keyword>
<dbReference type="CDD" id="cd00643">
    <property type="entry name" value="HMG-CoA_reductase_classI"/>
    <property type="match status" value="1"/>
</dbReference>
<dbReference type="InterPro" id="IPR004554">
    <property type="entry name" value="HMG_CoA_Rdtase_eu_arc"/>
</dbReference>
<protein>
    <recommendedName>
        <fullName evidence="12">3-hydroxy-3-methylglutaryl coenzyme A reductase</fullName>
        <shortName evidence="12">HMG-CoA reductase</shortName>
        <ecNumber evidence="12">1.1.1.34</ecNumber>
    </recommendedName>
</protein>
<comment type="subcellular location">
    <subcellularLocation>
        <location evidence="1 12">Endoplasmic reticulum membrane</location>
        <topology evidence="1 12">Multi-pass membrane protein</topology>
    </subcellularLocation>
</comment>
<keyword evidence="4 12" id="KW-0812">Transmembrane</keyword>
<dbReference type="PROSITE" id="PS01192">
    <property type="entry name" value="HMG_COA_REDUCTASE_3"/>
    <property type="match status" value="1"/>
</dbReference>
<evidence type="ECO:0000256" key="2">
    <source>
        <dbReference type="ARBA" id="ARBA00005084"/>
    </source>
</evidence>
<sequence>MDVRRRSSVAPLPSAIVGKGKNDIGLMKKVKDLPPPPPAKPSDALPLPLYITNAVFFTLFFSVVYFLLQRWREKIRNSTPLHIVSLSEIAAIIAFIASFIYLLGFFGIDFVQSFILRPCKDDVWDDDEVLADNNANLDKFVIKEDSRSAPCGAALDLDCPLPAIKKAVVDPIPVAPTPFPAEDEEIIKAVVSGTIPSYSLESRLGDCKRAAAIRREALQRMTGKSLEGLPLDGFNYESILGQCCEMPVGYVQLPVGIAGPLLLDGKEYSVPMATTEGCLIASTNRGCKAIYASGGATSVVLRDGMTRAPVVRFHTAQRAAQLKFFLEETLNFDTLSSVFNSSSRFARLQGIKCAIAGKNLYLRFSCSTGDAMGMNMISKGVQNVLDFLQNDFPDMDIIGISGNFCSDKKPAAVNWIEGRGKSVVCEAIIKNEVVRKVLKTNVAALAELNTLKNLTGSAMAGALGGFNAHASNIVSAIYIATGQDPAQNVESSHCITMMETVNDGKDLHISVTMPSIEVGTVGGGTQLASQSACLNLLGVKGASKELPGANSRRLATIVAGAVLAGELSLMSALAAGQLVNSHLKYNRANKDAPKVSA</sequence>
<dbReference type="InterPro" id="IPR009029">
    <property type="entry name" value="HMG_CoA_Rdtase_sub-bd_dom_sf"/>
</dbReference>
<keyword evidence="11" id="KW-0414">Isoprene biosynthesis</keyword>
<dbReference type="EMBL" id="JBAMMX010000024">
    <property type="protein sequence ID" value="KAK6916850.1"/>
    <property type="molecule type" value="Genomic_DNA"/>
</dbReference>
<dbReference type="GO" id="GO:0008299">
    <property type="term" value="P:isoprenoid biosynthetic process"/>
    <property type="evidence" value="ECO:0007669"/>
    <property type="project" value="UniProtKB-KW"/>
</dbReference>
<evidence type="ECO:0000256" key="10">
    <source>
        <dbReference type="ARBA" id="ARBA00023180"/>
    </source>
</evidence>
<dbReference type="InterPro" id="IPR023076">
    <property type="entry name" value="HMG_CoA_Rdtase_CS"/>
</dbReference>
<evidence type="ECO:0000256" key="5">
    <source>
        <dbReference type="ARBA" id="ARBA00022824"/>
    </source>
</evidence>
<dbReference type="GO" id="GO:0005778">
    <property type="term" value="C:peroxisomal membrane"/>
    <property type="evidence" value="ECO:0007669"/>
    <property type="project" value="TreeGrafter"/>
</dbReference>
<evidence type="ECO:0000256" key="7">
    <source>
        <dbReference type="ARBA" id="ARBA00022989"/>
    </source>
</evidence>
<dbReference type="NCBIfam" id="TIGR00533">
    <property type="entry name" value="HMG_CoA_R_NADP"/>
    <property type="match status" value="1"/>
</dbReference>
<dbReference type="InterPro" id="IPR002202">
    <property type="entry name" value="HMG_CoA_Rdtase"/>
</dbReference>
<dbReference type="FunFam" id="1.10.3270.10:FF:000002">
    <property type="entry name" value="3-hydroxy-3-methylglutaryl coenzyme A reductase"/>
    <property type="match status" value="1"/>
</dbReference>
<proteinExistence type="inferred from homology"/>
<dbReference type="SUPFAM" id="SSF55035">
    <property type="entry name" value="NAD-binding domain of HMG-CoA reductase"/>
    <property type="match status" value="1"/>
</dbReference>
<keyword evidence="6 12" id="KW-0521">NADP</keyword>
<name>A0AAN8UJW0_9MAGN</name>
<evidence type="ECO:0000313" key="14">
    <source>
        <dbReference type="Proteomes" id="UP001370490"/>
    </source>
</evidence>
<keyword evidence="10" id="KW-0325">Glycoprotein</keyword>
<dbReference type="Gene3D" id="3.90.770.10">
    <property type="entry name" value="3-hydroxy-3-methylglutaryl-coenzyme A Reductase, Chain A, domain 2"/>
    <property type="match status" value="1"/>
</dbReference>
<dbReference type="AlphaFoldDB" id="A0AAN8UJW0"/>
<dbReference type="Pfam" id="PF00368">
    <property type="entry name" value="HMG-CoA_red"/>
    <property type="match status" value="1"/>
</dbReference>
<dbReference type="PANTHER" id="PTHR10572">
    <property type="entry name" value="3-HYDROXY-3-METHYLGLUTARYL-COENZYME A REDUCTASE"/>
    <property type="match status" value="1"/>
</dbReference>
<keyword evidence="8 12" id="KW-0560">Oxidoreductase</keyword>
<evidence type="ECO:0000256" key="1">
    <source>
        <dbReference type="ARBA" id="ARBA00004477"/>
    </source>
</evidence>
<dbReference type="PROSITE" id="PS00318">
    <property type="entry name" value="HMG_COA_REDUCTASE_2"/>
    <property type="match status" value="1"/>
</dbReference>
<dbReference type="PANTHER" id="PTHR10572:SF44">
    <property type="entry name" value="3-HYDROXY-3-METHYLGLUTARYL-COENZYME A REDUCTASE 1"/>
    <property type="match status" value="1"/>
</dbReference>
<evidence type="ECO:0000256" key="11">
    <source>
        <dbReference type="ARBA" id="ARBA00023229"/>
    </source>
</evidence>
<organism evidence="13 14">
    <name type="scientific">Dillenia turbinata</name>
    <dbReference type="NCBI Taxonomy" id="194707"/>
    <lineage>
        <taxon>Eukaryota</taxon>
        <taxon>Viridiplantae</taxon>
        <taxon>Streptophyta</taxon>
        <taxon>Embryophyta</taxon>
        <taxon>Tracheophyta</taxon>
        <taxon>Spermatophyta</taxon>
        <taxon>Magnoliopsida</taxon>
        <taxon>eudicotyledons</taxon>
        <taxon>Gunneridae</taxon>
        <taxon>Pentapetalae</taxon>
        <taxon>Dilleniales</taxon>
        <taxon>Dilleniaceae</taxon>
        <taxon>Dillenia</taxon>
    </lineage>
</organism>